<dbReference type="GO" id="GO:0005524">
    <property type="term" value="F:ATP binding"/>
    <property type="evidence" value="ECO:0007669"/>
    <property type="project" value="UniProtKB-KW"/>
</dbReference>
<dbReference type="Gene3D" id="3.30.565.10">
    <property type="entry name" value="Histidine kinase-like ATPase, C-terminal domain"/>
    <property type="match status" value="1"/>
</dbReference>
<proteinExistence type="predicted"/>
<dbReference type="PANTHER" id="PTHR35526">
    <property type="entry name" value="ANTI-SIGMA-F FACTOR RSBW-RELATED"/>
    <property type="match status" value="1"/>
</dbReference>
<protein>
    <submittedName>
        <fullName evidence="1">ATP-binding protein</fullName>
    </submittedName>
</protein>
<dbReference type="RefSeq" id="WP_378271627.1">
    <property type="nucleotide sequence ID" value="NZ_JBHUKR010000029.1"/>
</dbReference>
<comment type="caution">
    <text evidence="1">The sequence shown here is derived from an EMBL/GenBank/DDBJ whole genome shotgun (WGS) entry which is preliminary data.</text>
</comment>
<keyword evidence="1" id="KW-0067">ATP-binding</keyword>
<sequence>MRRHRRVTLTRAPDAGRQARQLVATACADWRIAGVESDAEIVATELVENTLQHTTSVPQLGLLLQEGELTVAVSDDGPAARFLADTRSRHRQGLGTLLVSRLAKTWGCTRAGKGKTVWAVLPASTLTRGDHAW</sequence>
<name>A0ABW5G5C4_9PSEU</name>
<dbReference type="InterPro" id="IPR036890">
    <property type="entry name" value="HATPase_C_sf"/>
</dbReference>
<dbReference type="Proteomes" id="UP001597417">
    <property type="component" value="Unassembled WGS sequence"/>
</dbReference>
<organism evidence="1 2">
    <name type="scientific">Amycolatopsis pigmentata</name>
    <dbReference type="NCBI Taxonomy" id="450801"/>
    <lineage>
        <taxon>Bacteria</taxon>
        <taxon>Bacillati</taxon>
        <taxon>Actinomycetota</taxon>
        <taxon>Actinomycetes</taxon>
        <taxon>Pseudonocardiales</taxon>
        <taxon>Pseudonocardiaceae</taxon>
        <taxon>Amycolatopsis</taxon>
    </lineage>
</organism>
<dbReference type="PANTHER" id="PTHR35526:SF3">
    <property type="entry name" value="ANTI-SIGMA-F FACTOR RSBW"/>
    <property type="match status" value="1"/>
</dbReference>
<keyword evidence="2" id="KW-1185">Reference proteome</keyword>
<evidence type="ECO:0000313" key="2">
    <source>
        <dbReference type="Proteomes" id="UP001597417"/>
    </source>
</evidence>
<keyword evidence="1" id="KW-0547">Nucleotide-binding</keyword>
<reference evidence="2" key="1">
    <citation type="journal article" date="2019" name="Int. J. Syst. Evol. Microbiol.">
        <title>The Global Catalogue of Microorganisms (GCM) 10K type strain sequencing project: providing services to taxonomists for standard genome sequencing and annotation.</title>
        <authorList>
            <consortium name="The Broad Institute Genomics Platform"/>
            <consortium name="The Broad Institute Genome Sequencing Center for Infectious Disease"/>
            <person name="Wu L."/>
            <person name="Ma J."/>
        </authorList>
    </citation>
    <scope>NUCLEOTIDE SEQUENCE [LARGE SCALE GENOMIC DNA]</scope>
    <source>
        <strain evidence="2">CGMCC 4.7645</strain>
    </source>
</reference>
<dbReference type="SUPFAM" id="SSF55874">
    <property type="entry name" value="ATPase domain of HSP90 chaperone/DNA topoisomerase II/histidine kinase"/>
    <property type="match status" value="1"/>
</dbReference>
<accession>A0ABW5G5C4</accession>
<evidence type="ECO:0000313" key="1">
    <source>
        <dbReference type="EMBL" id="MFD2422514.1"/>
    </source>
</evidence>
<dbReference type="CDD" id="cd16936">
    <property type="entry name" value="HATPase_RsbW-like"/>
    <property type="match status" value="1"/>
</dbReference>
<gene>
    <name evidence="1" type="ORF">ACFSXZ_39940</name>
</gene>
<dbReference type="EMBL" id="JBHUKR010000029">
    <property type="protein sequence ID" value="MFD2422514.1"/>
    <property type="molecule type" value="Genomic_DNA"/>
</dbReference>
<dbReference type="InterPro" id="IPR050267">
    <property type="entry name" value="Anti-sigma-factor_SerPK"/>
</dbReference>